<proteinExistence type="predicted"/>
<dbReference type="EMBL" id="FMSV02000452">
    <property type="protein sequence ID" value="SEH06260.1"/>
    <property type="molecule type" value="Genomic_DNA"/>
</dbReference>
<name>A0A1H6F811_9GAMM</name>
<accession>A0A1H6F811</accession>
<gene>
    <name evidence="1" type="ORF">MBHS_02115</name>
</gene>
<evidence type="ECO:0000313" key="1">
    <source>
        <dbReference type="EMBL" id="SEH06260.1"/>
    </source>
</evidence>
<reference evidence="1 2" key="1">
    <citation type="submission" date="2016-10" db="EMBL/GenBank/DDBJ databases">
        <authorList>
            <person name="de Groot N.N."/>
        </authorList>
    </citation>
    <scope>NUCLEOTIDE SEQUENCE [LARGE SCALE GENOMIC DNA]</scope>
    <source>
        <strain evidence="1">MBHS1</strain>
    </source>
</reference>
<dbReference type="RefSeq" id="WP_103920068.1">
    <property type="nucleotide sequence ID" value="NZ_FMSV02000452.1"/>
</dbReference>
<dbReference type="AlphaFoldDB" id="A0A1H6F811"/>
<organism evidence="1 2">
    <name type="scientific">Candidatus Venteria ishoeyi</name>
    <dbReference type="NCBI Taxonomy" id="1899563"/>
    <lineage>
        <taxon>Bacteria</taxon>
        <taxon>Pseudomonadati</taxon>
        <taxon>Pseudomonadota</taxon>
        <taxon>Gammaproteobacteria</taxon>
        <taxon>Thiotrichales</taxon>
        <taxon>Thiotrichaceae</taxon>
        <taxon>Venteria</taxon>
    </lineage>
</organism>
<keyword evidence="2" id="KW-1185">Reference proteome</keyword>
<sequence length="155" mass="18017">MNIIAHNADWQHPAITEQHAFEKSQVLLPTVEGVVYFAFPWATLIDKYNTKQTRDTAQLLEKLQSFIEPLRPYTKVVTVCQHIFMLKFQDIFHKLGITDIFWTHAIKNQNFLPDYPDIHIHPFPLYPVQAVNQTVQTGIDKKYLFSFVGATVNKC</sequence>
<evidence type="ECO:0000313" key="2">
    <source>
        <dbReference type="Proteomes" id="UP000236724"/>
    </source>
</evidence>
<protein>
    <submittedName>
        <fullName evidence="1">Uncharacterized protein</fullName>
    </submittedName>
</protein>
<dbReference type="Proteomes" id="UP000236724">
    <property type="component" value="Unassembled WGS sequence"/>
</dbReference>
<dbReference type="OrthoDB" id="5291101at2"/>